<dbReference type="AlphaFoldDB" id="A0A0F8YF69"/>
<comment type="caution">
    <text evidence="1">The sequence shown here is derived from an EMBL/GenBank/DDBJ whole genome shotgun (WGS) entry which is preliminary data.</text>
</comment>
<dbReference type="EMBL" id="LAZR01057302">
    <property type="protein sequence ID" value="KKK72340.1"/>
    <property type="molecule type" value="Genomic_DNA"/>
</dbReference>
<name>A0A0F8YF69_9ZZZZ</name>
<reference evidence="1" key="1">
    <citation type="journal article" date="2015" name="Nature">
        <title>Complex archaea that bridge the gap between prokaryotes and eukaryotes.</title>
        <authorList>
            <person name="Spang A."/>
            <person name="Saw J.H."/>
            <person name="Jorgensen S.L."/>
            <person name="Zaremba-Niedzwiedzka K."/>
            <person name="Martijn J."/>
            <person name="Lind A.E."/>
            <person name="van Eijk R."/>
            <person name="Schleper C."/>
            <person name="Guy L."/>
            <person name="Ettema T.J."/>
        </authorList>
    </citation>
    <scope>NUCLEOTIDE SEQUENCE</scope>
</reference>
<proteinExistence type="predicted"/>
<sequence length="129" mass="14312">GMIDAMDRAEKKPSRDNLEKVFQLAWVSGGFGFRSPLTKKERGQLTEIVNACASTEVGVYLIVESVKNWDLLTIYLKQIMKSSQPPPEPKIGYILSAKVAVLTWIGQRAKETTDASACTSGESDVWKDF</sequence>
<organism evidence="1">
    <name type="scientific">marine sediment metagenome</name>
    <dbReference type="NCBI Taxonomy" id="412755"/>
    <lineage>
        <taxon>unclassified sequences</taxon>
        <taxon>metagenomes</taxon>
        <taxon>ecological metagenomes</taxon>
    </lineage>
</organism>
<accession>A0A0F8YF69</accession>
<protein>
    <submittedName>
        <fullName evidence="1">Uncharacterized protein</fullName>
    </submittedName>
</protein>
<feature type="non-terminal residue" evidence="1">
    <location>
        <position position="1"/>
    </location>
</feature>
<evidence type="ECO:0000313" key="1">
    <source>
        <dbReference type="EMBL" id="KKK72340.1"/>
    </source>
</evidence>
<gene>
    <name evidence="1" type="ORF">LCGC14_2904870</name>
</gene>